<keyword evidence="2" id="KW-0238">DNA-binding</keyword>
<dbReference type="PANTHER" id="PTHR31744">
    <property type="entry name" value="PROTEIN CUP-SHAPED COTYLEDON 2-RELATED"/>
    <property type="match status" value="1"/>
</dbReference>
<dbReference type="InterPro" id="IPR003441">
    <property type="entry name" value="NAC-dom"/>
</dbReference>
<evidence type="ECO:0000313" key="7">
    <source>
        <dbReference type="EMBL" id="KAF5806954.1"/>
    </source>
</evidence>
<evidence type="ECO:0000313" key="8">
    <source>
        <dbReference type="Proteomes" id="UP000215914"/>
    </source>
</evidence>
<keyword evidence="3" id="KW-0804">Transcription</keyword>
<feature type="region of interest" description="Disordered" evidence="5">
    <location>
        <begin position="197"/>
        <end position="237"/>
    </location>
</feature>
<dbReference type="GO" id="GO:0006355">
    <property type="term" value="P:regulation of DNA-templated transcription"/>
    <property type="evidence" value="ECO:0007669"/>
    <property type="project" value="InterPro"/>
</dbReference>
<keyword evidence="8" id="KW-1185">Reference proteome</keyword>
<name>A0A9K3J1X8_HELAN</name>
<keyword evidence="4" id="KW-0539">Nucleus</keyword>
<dbReference type="GO" id="GO:0003677">
    <property type="term" value="F:DNA binding"/>
    <property type="evidence" value="ECO:0007669"/>
    <property type="project" value="UniProtKB-KW"/>
</dbReference>
<dbReference type="SUPFAM" id="SSF101941">
    <property type="entry name" value="NAC domain"/>
    <property type="match status" value="1"/>
</dbReference>
<feature type="domain" description="NAC" evidence="6">
    <location>
        <begin position="29"/>
        <end position="181"/>
    </location>
</feature>
<evidence type="ECO:0000256" key="2">
    <source>
        <dbReference type="ARBA" id="ARBA00023125"/>
    </source>
</evidence>
<organism evidence="7 8">
    <name type="scientific">Helianthus annuus</name>
    <name type="common">Common sunflower</name>
    <dbReference type="NCBI Taxonomy" id="4232"/>
    <lineage>
        <taxon>Eukaryota</taxon>
        <taxon>Viridiplantae</taxon>
        <taxon>Streptophyta</taxon>
        <taxon>Embryophyta</taxon>
        <taxon>Tracheophyta</taxon>
        <taxon>Spermatophyta</taxon>
        <taxon>Magnoliopsida</taxon>
        <taxon>eudicotyledons</taxon>
        <taxon>Gunneridae</taxon>
        <taxon>Pentapetalae</taxon>
        <taxon>asterids</taxon>
        <taxon>campanulids</taxon>
        <taxon>Asterales</taxon>
        <taxon>Asteraceae</taxon>
        <taxon>Asteroideae</taxon>
        <taxon>Heliantheae alliance</taxon>
        <taxon>Heliantheae</taxon>
        <taxon>Helianthus</taxon>
    </lineage>
</organism>
<evidence type="ECO:0000256" key="5">
    <source>
        <dbReference type="SAM" id="MobiDB-lite"/>
    </source>
</evidence>
<dbReference type="InterPro" id="IPR036093">
    <property type="entry name" value="NAC_dom_sf"/>
</dbReference>
<dbReference type="PANTHER" id="PTHR31744:SF93">
    <property type="entry name" value="NAC DOMAIN-CONTAINING PROTEIN"/>
    <property type="match status" value="1"/>
</dbReference>
<dbReference type="AlphaFoldDB" id="A0A9K3J1X8"/>
<accession>A0A9K3J1X8</accession>
<dbReference type="Gramene" id="mRNA:HanXRQr2_Chr05g0227581">
    <property type="protein sequence ID" value="mRNA:HanXRQr2_Chr05g0227581"/>
    <property type="gene ID" value="HanXRQr2_Chr05g0227581"/>
</dbReference>
<gene>
    <name evidence="7" type="ORF">HanXRQr2_Chr05g0227581</name>
</gene>
<dbReference type="PROSITE" id="PS51005">
    <property type="entry name" value="NAC"/>
    <property type="match status" value="1"/>
</dbReference>
<protein>
    <submittedName>
        <fullName evidence="7">Transcription factor NAM family</fullName>
    </submittedName>
</protein>
<evidence type="ECO:0000259" key="6">
    <source>
        <dbReference type="PROSITE" id="PS51005"/>
    </source>
</evidence>
<reference evidence="7" key="2">
    <citation type="submission" date="2020-06" db="EMBL/GenBank/DDBJ databases">
        <title>Helianthus annuus Genome sequencing and assembly Release 2.</title>
        <authorList>
            <person name="Gouzy J."/>
            <person name="Langlade N."/>
            <person name="Munos S."/>
        </authorList>
    </citation>
    <scope>NUCLEOTIDE SEQUENCE</scope>
    <source>
        <tissue evidence="7">Leaves</tissue>
    </source>
</reference>
<reference evidence="7" key="1">
    <citation type="journal article" date="2017" name="Nature">
        <title>The sunflower genome provides insights into oil metabolism, flowering and Asterid evolution.</title>
        <authorList>
            <person name="Badouin H."/>
            <person name="Gouzy J."/>
            <person name="Grassa C.J."/>
            <person name="Murat F."/>
            <person name="Staton S.E."/>
            <person name="Cottret L."/>
            <person name="Lelandais-Briere C."/>
            <person name="Owens G.L."/>
            <person name="Carrere S."/>
            <person name="Mayjonade B."/>
            <person name="Legrand L."/>
            <person name="Gill N."/>
            <person name="Kane N.C."/>
            <person name="Bowers J.E."/>
            <person name="Hubner S."/>
            <person name="Bellec A."/>
            <person name="Berard A."/>
            <person name="Berges H."/>
            <person name="Blanchet N."/>
            <person name="Boniface M.C."/>
            <person name="Brunel D."/>
            <person name="Catrice O."/>
            <person name="Chaidir N."/>
            <person name="Claudel C."/>
            <person name="Donnadieu C."/>
            <person name="Faraut T."/>
            <person name="Fievet G."/>
            <person name="Helmstetter N."/>
            <person name="King M."/>
            <person name="Knapp S.J."/>
            <person name="Lai Z."/>
            <person name="Le Paslier M.C."/>
            <person name="Lippi Y."/>
            <person name="Lorenzon L."/>
            <person name="Mandel J.R."/>
            <person name="Marage G."/>
            <person name="Marchand G."/>
            <person name="Marquand E."/>
            <person name="Bret-Mestries E."/>
            <person name="Morien E."/>
            <person name="Nambeesan S."/>
            <person name="Nguyen T."/>
            <person name="Pegot-Espagnet P."/>
            <person name="Pouilly N."/>
            <person name="Raftis F."/>
            <person name="Sallet E."/>
            <person name="Schiex T."/>
            <person name="Thomas J."/>
            <person name="Vandecasteele C."/>
            <person name="Vares D."/>
            <person name="Vear F."/>
            <person name="Vautrin S."/>
            <person name="Crespi M."/>
            <person name="Mangin B."/>
            <person name="Burke J.M."/>
            <person name="Salse J."/>
            <person name="Munos S."/>
            <person name="Vincourt P."/>
            <person name="Rieseberg L.H."/>
            <person name="Langlade N.B."/>
        </authorList>
    </citation>
    <scope>NUCLEOTIDE SEQUENCE</scope>
    <source>
        <tissue evidence="7">Leaves</tissue>
    </source>
</reference>
<feature type="compositionally biased region" description="Low complexity" evidence="5">
    <location>
        <begin position="205"/>
        <end position="219"/>
    </location>
</feature>
<evidence type="ECO:0000256" key="3">
    <source>
        <dbReference type="ARBA" id="ARBA00023163"/>
    </source>
</evidence>
<sequence>MSIHQNKHGEKVNMEVSKLNFIKDGAIRLPPGFRFQPTDQEIVFQYLIRKVFSCSLPAAIVPEIINICKLNPWDLPGDWEQDRYFFSKNEAKYGHGSTRPSGDGYWKETGFDKQITRCCNNNLITRKKEIIMGMKKTLVFYKGKTWMQLGNWVLCHIFLNKRSSKARVADEKLVSSGLTPQTELLHHDFTMRNDDQMNVLHEPPSSSSVSSSSSSCGSSDVTQEISSSRKLLHHEVK</sequence>
<dbReference type="Proteomes" id="UP000215914">
    <property type="component" value="Unassembled WGS sequence"/>
</dbReference>
<keyword evidence="1" id="KW-0805">Transcription regulation</keyword>
<proteinExistence type="predicted"/>
<comment type="caution">
    <text evidence="7">The sequence shown here is derived from an EMBL/GenBank/DDBJ whole genome shotgun (WGS) entry which is preliminary data.</text>
</comment>
<evidence type="ECO:0000256" key="4">
    <source>
        <dbReference type="ARBA" id="ARBA00023242"/>
    </source>
</evidence>
<dbReference type="EMBL" id="MNCJ02000320">
    <property type="protein sequence ID" value="KAF5806954.1"/>
    <property type="molecule type" value="Genomic_DNA"/>
</dbReference>
<dbReference type="Pfam" id="PF02365">
    <property type="entry name" value="NAM"/>
    <property type="match status" value="1"/>
</dbReference>
<feature type="compositionally biased region" description="Polar residues" evidence="5">
    <location>
        <begin position="220"/>
        <end position="229"/>
    </location>
</feature>
<dbReference type="Gene3D" id="2.170.150.80">
    <property type="entry name" value="NAC domain"/>
    <property type="match status" value="1"/>
</dbReference>
<evidence type="ECO:0000256" key="1">
    <source>
        <dbReference type="ARBA" id="ARBA00023015"/>
    </source>
</evidence>